<dbReference type="EMBL" id="CAJNOU010002522">
    <property type="protein sequence ID" value="CAF1328402.1"/>
    <property type="molecule type" value="Genomic_DNA"/>
</dbReference>
<dbReference type="EMBL" id="CAJOBE010005058">
    <property type="protein sequence ID" value="CAF3958734.1"/>
    <property type="molecule type" value="Genomic_DNA"/>
</dbReference>
<feature type="domain" description="RNA polymerase alpha subunit" evidence="3">
    <location>
        <begin position="6"/>
        <end position="80"/>
    </location>
</feature>
<dbReference type="GO" id="GO:0003899">
    <property type="term" value="F:DNA-directed RNA polymerase activity"/>
    <property type="evidence" value="ECO:0007669"/>
    <property type="project" value="InterPro"/>
</dbReference>
<dbReference type="GO" id="GO:0006351">
    <property type="term" value="P:DNA-templated transcription"/>
    <property type="evidence" value="ECO:0007669"/>
    <property type="project" value="InterPro"/>
</dbReference>
<evidence type="ECO:0000313" key="6">
    <source>
        <dbReference type="Proteomes" id="UP000663889"/>
    </source>
</evidence>
<sequence>MHMKDKRVNYADQSVIFPDQFIAIYEVGIPEIFAKKKLTYPALVILYNVHQLRQLTLNGPDMHTESYFVELENGTIRRLLTNSLS</sequence>
<organism evidence="4 6">
    <name type="scientific">Rotaria sordida</name>
    <dbReference type="NCBI Taxonomy" id="392033"/>
    <lineage>
        <taxon>Eukaryota</taxon>
        <taxon>Metazoa</taxon>
        <taxon>Spiralia</taxon>
        <taxon>Gnathifera</taxon>
        <taxon>Rotifera</taxon>
        <taxon>Eurotatoria</taxon>
        <taxon>Bdelloidea</taxon>
        <taxon>Philodinida</taxon>
        <taxon>Philodinidae</taxon>
        <taxon>Rotaria</taxon>
    </lineage>
</organism>
<reference evidence="4" key="1">
    <citation type="submission" date="2021-02" db="EMBL/GenBank/DDBJ databases">
        <authorList>
            <person name="Nowell W R."/>
        </authorList>
    </citation>
    <scope>NUCLEOTIDE SEQUENCE</scope>
</reference>
<keyword evidence="1" id="KW-0479">Metal-binding</keyword>
<dbReference type="GO" id="GO:0046872">
    <property type="term" value="F:metal ion binding"/>
    <property type="evidence" value="ECO:0007669"/>
    <property type="project" value="UniProtKB-KW"/>
</dbReference>
<keyword evidence="2" id="KW-0862">Zinc</keyword>
<dbReference type="PANTHER" id="PTHR48446:SF1">
    <property type="entry name" value="DNA-DIRECTED RNA POLYMERASE SUBUNIT BETA' N-TERMINAL SECTION"/>
    <property type="match status" value="1"/>
</dbReference>
<comment type="caution">
    <text evidence="4">The sequence shown here is derived from an EMBL/GenBank/DDBJ whole genome shotgun (WGS) entry which is preliminary data.</text>
</comment>
<evidence type="ECO:0000256" key="1">
    <source>
        <dbReference type="ARBA" id="ARBA00022723"/>
    </source>
</evidence>
<dbReference type="AlphaFoldDB" id="A0A815FT08"/>
<dbReference type="Gene3D" id="2.40.40.20">
    <property type="match status" value="1"/>
</dbReference>
<evidence type="ECO:0000259" key="3">
    <source>
        <dbReference type="Pfam" id="PF00623"/>
    </source>
</evidence>
<dbReference type="Gene3D" id="3.30.1490.180">
    <property type="entry name" value="RNA polymerase ii"/>
    <property type="match status" value="1"/>
</dbReference>
<dbReference type="InterPro" id="IPR015700">
    <property type="entry name" value="RPC1"/>
</dbReference>
<evidence type="ECO:0000313" key="4">
    <source>
        <dbReference type="EMBL" id="CAF1328402.1"/>
    </source>
</evidence>
<dbReference type="SUPFAM" id="SSF64484">
    <property type="entry name" value="beta and beta-prime subunits of DNA dependent RNA-polymerase"/>
    <property type="match status" value="1"/>
</dbReference>
<dbReference type="Proteomes" id="UP000663874">
    <property type="component" value="Unassembled WGS sequence"/>
</dbReference>
<evidence type="ECO:0000256" key="2">
    <source>
        <dbReference type="ARBA" id="ARBA00022833"/>
    </source>
</evidence>
<dbReference type="Pfam" id="PF00623">
    <property type="entry name" value="RNA_pol_Rpb1_2"/>
    <property type="match status" value="1"/>
</dbReference>
<dbReference type="Proteomes" id="UP000663889">
    <property type="component" value="Unassembled WGS sequence"/>
</dbReference>
<dbReference type="PANTHER" id="PTHR48446">
    <property type="entry name" value="DNA-DIRECTED RNA POLYMERASE SUBUNIT BETA' N-TERMINAL SECTION"/>
    <property type="match status" value="1"/>
</dbReference>
<dbReference type="GO" id="GO:0003677">
    <property type="term" value="F:DNA binding"/>
    <property type="evidence" value="ECO:0007669"/>
    <property type="project" value="InterPro"/>
</dbReference>
<name>A0A815FT08_9BILA</name>
<accession>A0A815FT08</accession>
<evidence type="ECO:0000313" key="5">
    <source>
        <dbReference type="EMBL" id="CAF3958734.1"/>
    </source>
</evidence>
<dbReference type="InterPro" id="IPR000722">
    <property type="entry name" value="RNA_pol_asu"/>
</dbReference>
<protein>
    <recommendedName>
        <fullName evidence="3">RNA polymerase alpha subunit domain-containing protein</fullName>
    </recommendedName>
</protein>
<gene>
    <name evidence="5" type="ORF">FNK824_LOCUS23653</name>
    <name evidence="4" type="ORF">SEV965_LOCUS27689</name>
</gene>
<proteinExistence type="predicted"/>